<dbReference type="Proteomes" id="UP001497392">
    <property type="component" value="Unassembled WGS sequence"/>
</dbReference>
<dbReference type="EMBL" id="CAXHTA020000017">
    <property type="protein sequence ID" value="CAL5227542.1"/>
    <property type="molecule type" value="Genomic_DNA"/>
</dbReference>
<gene>
    <name evidence="4" type="primary">g10531</name>
    <name evidence="4" type="ORF">VP750_LOCUS9448</name>
</gene>
<dbReference type="Gene3D" id="1.10.238.200">
    <property type="entry name" value="Cullin, PONY binding domain"/>
    <property type="match status" value="1"/>
</dbReference>
<accession>A0ABP1G6W8</accession>
<feature type="compositionally biased region" description="Basic and acidic residues" evidence="2">
    <location>
        <begin position="13"/>
        <end position="23"/>
    </location>
</feature>
<proteinExistence type="predicted"/>
<sequence length="213" mass="24630">MRLARRGASSKAAQKDQATEKAEALFEEYKDPSDDNIGPEGVERLCSDLRIDPSSRKVLLLAWKMGASRMGYFSKQEFTTGIKLLNATSLDKLRKVLPKLDQDVDQNEDAFSAFFAFAFKFCLMEPQQKILDIETAVQMLHVVLPEGNEHLEPFSRFLKDQTEYKYMNLDQWTSFYRFSEEVGVDCSNYDEGHAWPLLLDNYVEWLSERRSKS</sequence>
<dbReference type="InterPro" id="IPR005176">
    <property type="entry name" value="PONY_dom"/>
</dbReference>
<evidence type="ECO:0000313" key="4">
    <source>
        <dbReference type="EMBL" id="CAL5227542.1"/>
    </source>
</evidence>
<protein>
    <recommendedName>
        <fullName evidence="1">Defective in cullin neddylation protein</fullName>
    </recommendedName>
</protein>
<dbReference type="InterPro" id="IPR014764">
    <property type="entry name" value="DCN-prot"/>
</dbReference>
<feature type="domain" description="DCUN1" evidence="3">
    <location>
        <begin position="17"/>
        <end position="207"/>
    </location>
</feature>
<dbReference type="PANTHER" id="PTHR12281:SF12">
    <property type="entry name" value="DEFECTIVE IN CULLIN NEDDYLATION PROTEIN"/>
    <property type="match status" value="1"/>
</dbReference>
<keyword evidence="5" id="KW-1185">Reference proteome</keyword>
<dbReference type="InterPro" id="IPR042460">
    <property type="entry name" value="DCN1-like_PONY"/>
</dbReference>
<dbReference type="Gene3D" id="1.10.238.10">
    <property type="entry name" value="EF-hand"/>
    <property type="match status" value="1"/>
</dbReference>
<dbReference type="Pfam" id="PF03556">
    <property type="entry name" value="Cullin_binding"/>
    <property type="match status" value="1"/>
</dbReference>
<evidence type="ECO:0000256" key="1">
    <source>
        <dbReference type="RuleBase" id="RU410713"/>
    </source>
</evidence>
<comment type="caution">
    <text evidence="4">The sequence shown here is derived from an EMBL/GenBank/DDBJ whole genome shotgun (WGS) entry which is preliminary data.</text>
</comment>
<name>A0ABP1G6W8_9CHLO</name>
<dbReference type="PANTHER" id="PTHR12281">
    <property type="entry name" value="RP42 RELATED"/>
    <property type="match status" value="1"/>
</dbReference>
<dbReference type="PROSITE" id="PS51229">
    <property type="entry name" value="DCUN1"/>
    <property type="match status" value="1"/>
</dbReference>
<comment type="function">
    <text evidence="1">Neddylation of cullins play an essential role in the regulation of SCF-type complexes activity.</text>
</comment>
<organism evidence="4 5">
    <name type="scientific">Coccomyxa viridis</name>
    <dbReference type="NCBI Taxonomy" id="1274662"/>
    <lineage>
        <taxon>Eukaryota</taxon>
        <taxon>Viridiplantae</taxon>
        <taxon>Chlorophyta</taxon>
        <taxon>core chlorophytes</taxon>
        <taxon>Trebouxiophyceae</taxon>
        <taxon>Trebouxiophyceae incertae sedis</taxon>
        <taxon>Coccomyxaceae</taxon>
        <taxon>Coccomyxa</taxon>
    </lineage>
</organism>
<evidence type="ECO:0000256" key="2">
    <source>
        <dbReference type="SAM" id="MobiDB-lite"/>
    </source>
</evidence>
<feature type="region of interest" description="Disordered" evidence="2">
    <location>
        <begin position="1"/>
        <end position="23"/>
    </location>
</feature>
<evidence type="ECO:0000259" key="3">
    <source>
        <dbReference type="PROSITE" id="PS51229"/>
    </source>
</evidence>
<evidence type="ECO:0000313" key="5">
    <source>
        <dbReference type="Proteomes" id="UP001497392"/>
    </source>
</evidence>
<reference evidence="4 5" key="1">
    <citation type="submission" date="2024-06" db="EMBL/GenBank/DDBJ databases">
        <authorList>
            <person name="Kraege A."/>
            <person name="Thomma B."/>
        </authorList>
    </citation>
    <scope>NUCLEOTIDE SEQUENCE [LARGE SCALE GENOMIC DNA]</scope>
</reference>